<proteinExistence type="predicted"/>
<reference evidence="1 2" key="1">
    <citation type="journal article" date="2019" name="Nat. Ecol. Evol.">
        <title>Megaphylogeny resolves global patterns of mushroom evolution.</title>
        <authorList>
            <person name="Varga T."/>
            <person name="Krizsan K."/>
            <person name="Foldi C."/>
            <person name="Dima B."/>
            <person name="Sanchez-Garcia M."/>
            <person name="Sanchez-Ramirez S."/>
            <person name="Szollosi G.J."/>
            <person name="Szarkandi J.G."/>
            <person name="Papp V."/>
            <person name="Albert L."/>
            <person name="Andreopoulos W."/>
            <person name="Angelini C."/>
            <person name="Antonin V."/>
            <person name="Barry K.W."/>
            <person name="Bougher N.L."/>
            <person name="Buchanan P."/>
            <person name="Buyck B."/>
            <person name="Bense V."/>
            <person name="Catcheside P."/>
            <person name="Chovatia M."/>
            <person name="Cooper J."/>
            <person name="Damon W."/>
            <person name="Desjardin D."/>
            <person name="Finy P."/>
            <person name="Geml J."/>
            <person name="Haridas S."/>
            <person name="Hughes K."/>
            <person name="Justo A."/>
            <person name="Karasinski D."/>
            <person name="Kautmanova I."/>
            <person name="Kiss B."/>
            <person name="Kocsube S."/>
            <person name="Kotiranta H."/>
            <person name="LaButti K.M."/>
            <person name="Lechner B.E."/>
            <person name="Liimatainen K."/>
            <person name="Lipzen A."/>
            <person name="Lukacs Z."/>
            <person name="Mihaltcheva S."/>
            <person name="Morgado L.N."/>
            <person name="Niskanen T."/>
            <person name="Noordeloos M.E."/>
            <person name="Ohm R.A."/>
            <person name="Ortiz-Santana B."/>
            <person name="Ovrebo C."/>
            <person name="Racz N."/>
            <person name="Riley R."/>
            <person name="Savchenko A."/>
            <person name="Shiryaev A."/>
            <person name="Soop K."/>
            <person name="Spirin V."/>
            <person name="Szebenyi C."/>
            <person name="Tomsovsky M."/>
            <person name="Tulloss R.E."/>
            <person name="Uehling J."/>
            <person name="Grigoriev I.V."/>
            <person name="Vagvolgyi C."/>
            <person name="Papp T."/>
            <person name="Martin F.M."/>
            <person name="Miettinen O."/>
            <person name="Hibbett D.S."/>
            <person name="Nagy L.G."/>
        </authorList>
    </citation>
    <scope>NUCLEOTIDE SEQUENCE [LARGE SCALE GENOMIC DNA]</scope>
    <source>
        <strain evidence="1 2">CBS 309.79</strain>
    </source>
</reference>
<name>A0A5C3Q5N0_9AGAR</name>
<evidence type="ECO:0000313" key="1">
    <source>
        <dbReference type="EMBL" id="TFK97395.1"/>
    </source>
</evidence>
<accession>A0A5C3Q5N0</accession>
<gene>
    <name evidence="1" type="ORF">BDV98DRAFT_574398</name>
</gene>
<sequence>MVLFSTFSPESGALLSMSVLVSVPSSLPICLRMLPYLCSCLLLVSMLSRSLCRLTFVSTLGLDCKFFGFCHPLIITMPGCSALSHT</sequence>
<evidence type="ECO:0000313" key="2">
    <source>
        <dbReference type="Proteomes" id="UP000305067"/>
    </source>
</evidence>
<dbReference type="Proteomes" id="UP000305067">
    <property type="component" value="Unassembled WGS sequence"/>
</dbReference>
<dbReference type="EMBL" id="ML178847">
    <property type="protein sequence ID" value="TFK97395.1"/>
    <property type="molecule type" value="Genomic_DNA"/>
</dbReference>
<dbReference type="AlphaFoldDB" id="A0A5C3Q5N0"/>
<protein>
    <submittedName>
        <fullName evidence="1">Uncharacterized protein</fullName>
    </submittedName>
</protein>
<keyword evidence="2" id="KW-1185">Reference proteome</keyword>
<organism evidence="1 2">
    <name type="scientific">Pterulicium gracile</name>
    <dbReference type="NCBI Taxonomy" id="1884261"/>
    <lineage>
        <taxon>Eukaryota</taxon>
        <taxon>Fungi</taxon>
        <taxon>Dikarya</taxon>
        <taxon>Basidiomycota</taxon>
        <taxon>Agaricomycotina</taxon>
        <taxon>Agaricomycetes</taxon>
        <taxon>Agaricomycetidae</taxon>
        <taxon>Agaricales</taxon>
        <taxon>Pleurotineae</taxon>
        <taxon>Pterulaceae</taxon>
        <taxon>Pterulicium</taxon>
    </lineage>
</organism>